<feature type="compositionally biased region" description="Polar residues" evidence="3">
    <location>
        <begin position="2107"/>
        <end position="2123"/>
    </location>
</feature>
<proteinExistence type="predicted"/>
<feature type="compositionally biased region" description="Low complexity" evidence="3">
    <location>
        <begin position="347"/>
        <end position="356"/>
    </location>
</feature>
<dbReference type="PANTHER" id="PTHR46377">
    <property type="entry name" value="DUAL SPECIFICITY PROTEIN PHOSPHATASE 19"/>
    <property type="match status" value="1"/>
</dbReference>
<feature type="domain" description="Tyrosine-protein phosphatase" evidence="4">
    <location>
        <begin position="47"/>
        <end position="187"/>
    </location>
</feature>
<accession>A0A8J4LST3</accession>
<feature type="region of interest" description="Disordered" evidence="3">
    <location>
        <begin position="1415"/>
        <end position="1447"/>
    </location>
</feature>
<dbReference type="PROSITE" id="PS50056">
    <property type="entry name" value="TYR_PHOSPHATASE_2"/>
    <property type="match status" value="1"/>
</dbReference>
<organism evidence="7 8">
    <name type="scientific">Volvox reticuliferus</name>
    <dbReference type="NCBI Taxonomy" id="1737510"/>
    <lineage>
        <taxon>Eukaryota</taxon>
        <taxon>Viridiplantae</taxon>
        <taxon>Chlorophyta</taxon>
        <taxon>core chlorophytes</taxon>
        <taxon>Chlorophyceae</taxon>
        <taxon>CS clade</taxon>
        <taxon>Chlamydomonadales</taxon>
        <taxon>Volvocaceae</taxon>
        <taxon>Volvox</taxon>
    </lineage>
</organism>
<feature type="region of interest" description="Disordered" evidence="3">
    <location>
        <begin position="2388"/>
        <end position="2423"/>
    </location>
</feature>
<dbReference type="InterPro" id="IPR000387">
    <property type="entry name" value="Tyr_Pase_dom"/>
</dbReference>
<evidence type="ECO:0000313" key="8">
    <source>
        <dbReference type="Proteomes" id="UP000722791"/>
    </source>
</evidence>
<feature type="compositionally biased region" description="Gly residues" evidence="3">
    <location>
        <begin position="764"/>
        <end position="773"/>
    </location>
</feature>
<dbReference type="OrthoDB" id="552813at2759"/>
<feature type="compositionally biased region" description="Polar residues" evidence="3">
    <location>
        <begin position="2069"/>
        <end position="2082"/>
    </location>
</feature>
<feature type="region of interest" description="Disordered" evidence="3">
    <location>
        <begin position="968"/>
        <end position="1010"/>
    </location>
</feature>
<evidence type="ECO:0000256" key="3">
    <source>
        <dbReference type="SAM" id="MobiDB-lite"/>
    </source>
</evidence>
<feature type="region of interest" description="Disordered" evidence="3">
    <location>
        <begin position="346"/>
        <end position="370"/>
    </location>
</feature>
<dbReference type="Proteomes" id="UP000722791">
    <property type="component" value="Unassembled WGS sequence"/>
</dbReference>
<feature type="compositionally biased region" description="Low complexity" evidence="3">
    <location>
        <begin position="968"/>
        <end position="979"/>
    </location>
</feature>
<feature type="region of interest" description="Disordered" evidence="3">
    <location>
        <begin position="229"/>
        <end position="268"/>
    </location>
</feature>
<feature type="compositionally biased region" description="Low complexity" evidence="3">
    <location>
        <begin position="2388"/>
        <end position="2402"/>
    </location>
</feature>
<dbReference type="GO" id="GO:0008579">
    <property type="term" value="F:JUN kinase phosphatase activity"/>
    <property type="evidence" value="ECO:0007669"/>
    <property type="project" value="TreeGrafter"/>
</dbReference>
<evidence type="ECO:0008006" key="10">
    <source>
        <dbReference type="Google" id="ProtNLM"/>
    </source>
</evidence>
<feature type="region of interest" description="Disordered" evidence="3">
    <location>
        <begin position="2191"/>
        <end position="2218"/>
    </location>
</feature>
<dbReference type="PANTHER" id="PTHR46377:SF1">
    <property type="entry name" value="DUAL SPECIFICITY PROTEIN PHOSPHATASE 19"/>
    <property type="match status" value="1"/>
</dbReference>
<evidence type="ECO:0000256" key="2">
    <source>
        <dbReference type="ARBA" id="ARBA00022912"/>
    </source>
</evidence>
<dbReference type="EMBL" id="BNCP01000033">
    <property type="protein sequence ID" value="GIL85557.1"/>
    <property type="molecule type" value="Genomic_DNA"/>
</dbReference>
<keyword evidence="9" id="KW-1185">Reference proteome</keyword>
<dbReference type="Proteomes" id="UP000747110">
    <property type="component" value="Unassembled WGS sequence"/>
</dbReference>
<feature type="compositionally biased region" description="Low complexity" evidence="3">
    <location>
        <begin position="1206"/>
        <end position="1218"/>
    </location>
</feature>
<dbReference type="CDD" id="cd14498">
    <property type="entry name" value="DSP"/>
    <property type="match status" value="1"/>
</dbReference>
<keyword evidence="1" id="KW-0378">Hydrolase</keyword>
<comment type="caution">
    <text evidence="7">The sequence shown here is derived from an EMBL/GenBank/DDBJ whole genome shotgun (WGS) entry which is preliminary data.</text>
</comment>
<feature type="region of interest" description="Disordered" evidence="3">
    <location>
        <begin position="1282"/>
        <end position="1318"/>
    </location>
</feature>
<feature type="region of interest" description="Disordered" evidence="3">
    <location>
        <begin position="2342"/>
        <end position="2371"/>
    </location>
</feature>
<dbReference type="InterPro" id="IPR020422">
    <property type="entry name" value="TYR_PHOSPHATASE_DUAL_dom"/>
</dbReference>
<feature type="region of interest" description="Disordered" evidence="3">
    <location>
        <begin position="872"/>
        <end position="896"/>
    </location>
</feature>
<feature type="compositionally biased region" description="Low complexity" evidence="3">
    <location>
        <begin position="291"/>
        <end position="312"/>
    </location>
</feature>
<feature type="region of interest" description="Disordered" evidence="3">
    <location>
        <begin position="735"/>
        <end position="793"/>
    </location>
</feature>
<evidence type="ECO:0000256" key="1">
    <source>
        <dbReference type="ARBA" id="ARBA00022801"/>
    </source>
</evidence>
<feature type="region of interest" description="Disordered" evidence="3">
    <location>
        <begin position="1189"/>
        <end position="1220"/>
    </location>
</feature>
<gene>
    <name evidence="6" type="ORF">Vretifemale_14035</name>
    <name evidence="7" type="ORF">Vretimale_13342</name>
</gene>
<dbReference type="Gene3D" id="3.90.190.10">
    <property type="entry name" value="Protein tyrosine phosphatase superfamily"/>
    <property type="match status" value="1"/>
</dbReference>
<evidence type="ECO:0000313" key="7">
    <source>
        <dbReference type="EMBL" id="GIM09490.1"/>
    </source>
</evidence>
<dbReference type="InterPro" id="IPR029021">
    <property type="entry name" value="Prot-tyrosine_phosphatase-like"/>
</dbReference>
<feature type="compositionally biased region" description="Gly residues" evidence="3">
    <location>
        <begin position="990"/>
        <end position="1001"/>
    </location>
</feature>
<feature type="region of interest" description="Disordered" evidence="3">
    <location>
        <begin position="2058"/>
        <end position="2179"/>
    </location>
</feature>
<feature type="compositionally biased region" description="Basic and acidic residues" evidence="3">
    <location>
        <begin position="1342"/>
        <end position="1351"/>
    </location>
</feature>
<evidence type="ECO:0000313" key="9">
    <source>
        <dbReference type="Proteomes" id="UP000747110"/>
    </source>
</evidence>
<feature type="compositionally biased region" description="Polar residues" evidence="3">
    <location>
        <begin position="2606"/>
        <end position="2618"/>
    </location>
</feature>
<feature type="region of interest" description="Disordered" evidence="3">
    <location>
        <begin position="2010"/>
        <end position="2044"/>
    </location>
</feature>
<dbReference type="SMART" id="SM00195">
    <property type="entry name" value="DSPc"/>
    <property type="match status" value="1"/>
</dbReference>
<keyword evidence="2" id="KW-0904">Protein phosphatase</keyword>
<dbReference type="PROSITE" id="PS50054">
    <property type="entry name" value="TYR_PHOSPHATASE_DUAL"/>
    <property type="match status" value="1"/>
</dbReference>
<dbReference type="InterPro" id="IPR000340">
    <property type="entry name" value="Dual-sp_phosphatase_cat-dom"/>
</dbReference>
<dbReference type="Pfam" id="PF00782">
    <property type="entry name" value="DSPc"/>
    <property type="match status" value="1"/>
</dbReference>
<evidence type="ECO:0000259" key="5">
    <source>
        <dbReference type="PROSITE" id="PS50056"/>
    </source>
</evidence>
<dbReference type="SUPFAM" id="SSF52799">
    <property type="entry name" value="(Phosphotyrosine protein) phosphatases II"/>
    <property type="match status" value="1"/>
</dbReference>
<feature type="region of interest" description="Disordered" evidence="3">
    <location>
        <begin position="1339"/>
        <end position="1363"/>
    </location>
</feature>
<feature type="region of interest" description="Disordered" evidence="3">
    <location>
        <begin position="2598"/>
        <end position="2660"/>
    </location>
</feature>
<dbReference type="PROSITE" id="PS00383">
    <property type="entry name" value="TYR_PHOSPHATASE_1"/>
    <property type="match status" value="1"/>
</dbReference>
<dbReference type="EMBL" id="BNCQ01000031">
    <property type="protein sequence ID" value="GIM09490.1"/>
    <property type="molecule type" value="Genomic_DNA"/>
</dbReference>
<evidence type="ECO:0000313" key="6">
    <source>
        <dbReference type="EMBL" id="GIL85557.1"/>
    </source>
</evidence>
<reference evidence="7" key="1">
    <citation type="journal article" date="2021" name="Proc. Natl. Acad. Sci. U.S.A.">
        <title>Three genomes in the algal genus Volvox reveal the fate of a haploid sex-determining region after a transition to homothallism.</title>
        <authorList>
            <person name="Yamamoto K."/>
            <person name="Hamaji T."/>
            <person name="Kawai-Toyooka H."/>
            <person name="Matsuzaki R."/>
            <person name="Takahashi F."/>
            <person name="Nishimura Y."/>
            <person name="Kawachi M."/>
            <person name="Noguchi H."/>
            <person name="Minakuchi Y."/>
            <person name="Umen J.G."/>
            <person name="Toyoda A."/>
            <person name="Nozaki H."/>
        </authorList>
    </citation>
    <scope>NUCLEOTIDE SEQUENCE</scope>
    <source>
        <strain evidence="7">NIES-3785</strain>
        <strain evidence="6">NIES-3786</strain>
    </source>
</reference>
<feature type="compositionally biased region" description="Gly residues" evidence="3">
    <location>
        <begin position="357"/>
        <end position="366"/>
    </location>
</feature>
<evidence type="ECO:0000259" key="4">
    <source>
        <dbReference type="PROSITE" id="PS50054"/>
    </source>
</evidence>
<feature type="compositionally biased region" description="Polar residues" evidence="3">
    <location>
        <begin position="247"/>
        <end position="262"/>
    </location>
</feature>
<feature type="region of interest" description="Disordered" evidence="3">
    <location>
        <begin position="291"/>
        <end position="329"/>
    </location>
</feature>
<protein>
    <recommendedName>
        <fullName evidence="10">Protein-serine/threonine phosphatase</fullName>
    </recommendedName>
</protein>
<dbReference type="InterPro" id="IPR016130">
    <property type="entry name" value="Tyr_Pase_AS"/>
</dbReference>
<name>A0A8J4LST3_9CHLO</name>
<sequence>MSFVRLPADKHMAGPLENQSSFWLAKAAIAKSFLNRKPPVNLDTRDSLSQIVSNLYLSSCHLEAQKDVLTRKGVTHILQVGKELSPTHPAAFTYKHIPVYDLEEEDLVKYFRECFDFINAGRENGAVLVHCAAGVSRSASVVIGYLMATGGLSLEDARAAVKAARPAINPNQGFLLQLQLFQDAGCSAEGWQQWDLERFLRVRSAAYSRRDTPAALVLDAAKSSGNLMRGACEVSPPTLSHEDSISPAGSPTHSPSRTTDGTQGPFFSHANITTAASAAVATTAPVDPAAATSTSSAVDHPGGAAALPSAGASRGGGFGRDGLMATGGASPEQEIMGMVANGGCARGSAGAAPCSQGAGGSGGSGRGNRMAGPSYRLPTLPAVGGAAAGVVMAAASATWAAIVGASSGGREAGGFWPPHSGPRPAPPLPASAPVVGAAAPVVAATPPTLGGPSPVPLPLSRSLQRQRSADDAVAPAIASMRAVATSLPSIGVVTVDATSNALGTMHSHTSNPSSNNSNTSLILAARHPTAAAAAVSPTSLPSRSCRPADGLITTRARTTSGTADASSLATGAAVQAHEGVQHLSGTPGSLPAWARPEAQPIASHTGQVPVSQGAGVDAGLDVWYRAGSASPMTTWPGAQQAHGDRVTSANSRGAGGGVGPDQGSIEVMPGSGAAVKHASYHNHTEGLYSTGGVPAADGTGTAVEMSTSHAPWLLEVTPSPPVQQPQRLSQRSIDAGGLPALSPIPSDVGSDEAGGSDADEGNGDVSGGIGADGRTGASERQWRAEDAVNPTQTVPQRGRDLLRRSFSDRLQGMLTRAYRDGIDTGDDGRENTPCSVGEAVGRVTMSQLSPFTKTTTAAVATPVTAAAAAAPAPAPAAGPSKGFGIGDKSAGSGKGNGIDDATLGVGLTDQPQLHQPQPMVAMTRMLFGGGVANLTASAVAAVDPATRRLCADSGVSSGLLAPFWPDVSASDASSSSNNNTKGTAASWMSGGEGGTRAGGGSIIEERSDASSSAVTVVAGRTENDCLAASQSTPWQDSPGLRTAVSVSPEEAAGGSGTARHQQHWTLLSILAPAGLERTPSKTPQTPVAAVGYDEAASEDRINGPPPQEGVADWMGLGPAWPEARTITPYDSDLADGSAAPAAAAARSTALKHLVAAQAFSYAGGANAVPAVAATTTLAAAAASAVGATPAASNTLHGRPNADILASRTSGSVGSSTGPPWSPQVGAYGDWYGPGRPPALAGSHCVHSDGIGMDGLLAGSQHTPKVPFATAAKAASRLATTTFADSTGGDDGSWDGQPTADQRCERGRSTSSSGVGHGYRGSEAAAISYNENTASAVTYGGRGEGEGDDGTRNVDGNNIGSMPSLRRRSAPVRMALGLQASSAGIAAAAALPPADPVSSPTPAPVVGGPVRSLRLSIRNDRGPNGSSGDGAGVPPADLGRSDGGSGTPIHKRVLRSLTFFLGRSSESPTGATDAASAVATGFPSQTEGLASGEEKVSGIDNNAQLAAVPVARRRLWSGMRAGGIAAPPPLGGAAGAADSGGGWQTAAEGIEVNRNVAGLHYLALKDQDATVTGASTTSAAQTQLVSIRDNFAGTAVRAAVQLPPAASTIISDAVHAPDSSGACAQPRQPSWAGGAALGAVYGNADGSASATMMGSWDEVNSNDDAAQVGVSQLRVLSRSTSCHPTCTTTAGTGDEVPLPVGIASVSEGTAGSRPIQAKVDKVEAEADGEEVVVDLDLLPNAPFHWDPSPVAEWLPGAVAPLATDIRSEGGWCEVLESTGLAAGVSKCGELNDGGATPLLASATTKTKTSAAAPAAAPVGPAGAAFNRNGARRFSLDGCKHEDDSSEADRLGPLWPKATRAVVSVGPGPGSMAAATTAAYLTNLMGVASAALLPVHSSSLQLEMAPPDTTTPALATPTAIAVTTTTSSQTAGPASAPVSAAIDAWWCTSDAAGGDVSGMQRSVSLGPQGLALPLPLGPATTCDQPPGRQVMATYGAAAAAARGSVLAPQAYDPAVNGSGSNNARTGPTPARQPRSSYSGAVSMQPPMSRHELEALLGAGTVDTGAPPQWQPHPTGTDKQQLPSESHTDTSRRSSQAHSLDHGPMPVPLTGTQPLPSATQQHTQQAVPYVSGAAGEGAGAASRPALPAWGGSRSSASLLTMPSDPESPVTGLNRPTGRAQQNGLELELQQPQPQHLSGLGADTPSVPPGRTTVRSSSTGSSAAAHAAAAAAGCPGANSAPVWEHLRAVRQHQWQLMQQQQQPQQLPAQQQSLLRVQQPFRSGGAAVTVGSFLTESFPIPETGNTQGPHDTLQSKPFSTAPFLESSPGVMLVGPLSRTAIGWEAPATSTASAAQPSPPCPATPTGPGGSPTTSPSITAAAAATTAIRLSLSPAVSSGGSSSSVQSPRAPPAMPDIPDTNPWDSDAMDGPSQPTAVMATPAPAPLALALGPAWGRLDASLLKPVLGRRLLPMPSPSRIISSAAATPRGSAGGAGASTGWAGAGMMLMRTSAASTAVQLSPERSSPQPGAVNVAMAHVASVSAGPSPPHTVALQVPEPCRTHLTDSLVLPPYELRPPAFNATAGSPSAISVTSFAGMQVDSGGQVSPGGVASATSPQSGASSTAFGRVERPLDCPGTWSSPLVRSPSAMCDSRSNSDGEGPNDEVT</sequence>
<feature type="domain" description="Tyrosine specific protein phosphatases" evidence="5">
    <location>
        <begin position="105"/>
        <end position="168"/>
    </location>
</feature>
<dbReference type="GO" id="GO:0005737">
    <property type="term" value="C:cytoplasm"/>
    <property type="evidence" value="ECO:0007669"/>
    <property type="project" value="TreeGrafter"/>
</dbReference>